<evidence type="ECO:0000256" key="3">
    <source>
        <dbReference type="ARBA" id="ARBA00022490"/>
    </source>
</evidence>
<feature type="non-terminal residue" evidence="12">
    <location>
        <position position="309"/>
    </location>
</feature>
<dbReference type="GO" id="GO:0007018">
    <property type="term" value="P:microtubule-based movement"/>
    <property type="evidence" value="ECO:0007669"/>
    <property type="project" value="TreeGrafter"/>
</dbReference>
<dbReference type="GO" id="GO:0005737">
    <property type="term" value="C:cytoplasm"/>
    <property type="evidence" value="ECO:0007669"/>
    <property type="project" value="TreeGrafter"/>
</dbReference>
<dbReference type="GO" id="GO:0005871">
    <property type="term" value="C:kinesin complex"/>
    <property type="evidence" value="ECO:0007669"/>
    <property type="project" value="InterPro"/>
</dbReference>
<dbReference type="InterPro" id="IPR011990">
    <property type="entry name" value="TPR-like_helical_dom_sf"/>
</dbReference>
<sequence>MVHTYANNENSNTGQWYPNNRSERKELLDRLRNLEAENQQLRCHNRCLQQENAWLKDQLSQTQERSKTFENLNTDKEDSSASHAYPTILQHVASERYEILENLYQKASSAFINSRTDEDFKTTHLNILALHWAELEDYEQASKLLKDSIDIQKDTCGQFHPDLAATLTNLTIVYSKCGHFEKAEATCLEIVAIKQKLRGADHLEVASHLSDLASFCQHQGKYEDERMYHHRALHIYESQLGGNSVCATHTKLLLAKCLVRQGQFEEADYFYKQILMQAYERGYGFADDSPEIIQQQQDDENVETNVANK</sequence>
<evidence type="ECO:0000313" key="12">
    <source>
        <dbReference type="RefSeq" id="XP_037899936.1"/>
    </source>
</evidence>
<evidence type="ECO:0000313" key="11">
    <source>
        <dbReference type="Proteomes" id="UP000092443"/>
    </source>
</evidence>
<dbReference type="PANTHER" id="PTHR45783">
    <property type="entry name" value="KINESIN LIGHT CHAIN"/>
    <property type="match status" value="1"/>
</dbReference>
<evidence type="ECO:0000256" key="8">
    <source>
        <dbReference type="ARBA" id="ARBA00023175"/>
    </source>
</evidence>
<organism evidence="11 12">
    <name type="scientific">Glossina fuscipes</name>
    <dbReference type="NCBI Taxonomy" id="7396"/>
    <lineage>
        <taxon>Eukaryota</taxon>
        <taxon>Metazoa</taxon>
        <taxon>Ecdysozoa</taxon>
        <taxon>Arthropoda</taxon>
        <taxon>Hexapoda</taxon>
        <taxon>Insecta</taxon>
        <taxon>Pterygota</taxon>
        <taxon>Neoptera</taxon>
        <taxon>Endopterygota</taxon>
        <taxon>Diptera</taxon>
        <taxon>Brachycera</taxon>
        <taxon>Muscomorpha</taxon>
        <taxon>Hippoboscoidea</taxon>
        <taxon>Glossinidae</taxon>
        <taxon>Glossina</taxon>
    </lineage>
</organism>
<feature type="region of interest" description="Disordered" evidence="10">
    <location>
        <begin position="1"/>
        <end position="21"/>
    </location>
</feature>
<keyword evidence="11" id="KW-1185">Reference proteome</keyword>
<keyword evidence="6" id="KW-0802">TPR repeat</keyword>
<dbReference type="AlphaFoldDB" id="A0A9C5ZJF1"/>
<dbReference type="Gene3D" id="1.25.40.10">
    <property type="entry name" value="Tetratricopeptide repeat domain"/>
    <property type="match status" value="1"/>
</dbReference>
<gene>
    <name evidence="12" type="primary">LOC119644449</name>
    <name evidence="13" type="synonym">LOC119644450</name>
</gene>
<evidence type="ECO:0000256" key="5">
    <source>
        <dbReference type="ARBA" id="ARBA00022737"/>
    </source>
</evidence>
<dbReference type="RefSeq" id="XP_037899936.1">
    <property type="nucleotide sequence ID" value="XM_038044008.1"/>
</dbReference>
<dbReference type="InterPro" id="IPR019734">
    <property type="entry name" value="TPR_rpt"/>
</dbReference>
<dbReference type="SUPFAM" id="SSF48452">
    <property type="entry name" value="TPR-like"/>
    <property type="match status" value="1"/>
</dbReference>
<comment type="similarity">
    <text evidence="2">Belongs to the kinesin light chain family.</text>
</comment>
<proteinExistence type="inferred from homology"/>
<keyword evidence="3" id="KW-0963">Cytoplasm</keyword>
<keyword evidence="5" id="KW-0677">Repeat</keyword>
<protein>
    <submittedName>
        <fullName evidence="12 13">Kinesin light chain-like</fullName>
    </submittedName>
</protein>
<dbReference type="RefSeq" id="XP_037899937.1">
    <property type="nucleotide sequence ID" value="XM_038044009.1"/>
</dbReference>
<evidence type="ECO:0000256" key="6">
    <source>
        <dbReference type="ARBA" id="ARBA00022803"/>
    </source>
</evidence>
<evidence type="ECO:0000256" key="10">
    <source>
        <dbReference type="SAM" id="MobiDB-lite"/>
    </source>
</evidence>
<dbReference type="PANTHER" id="PTHR45783:SF3">
    <property type="entry name" value="KINESIN LIGHT CHAIN"/>
    <property type="match status" value="1"/>
</dbReference>
<name>A0A9C5ZJF1_9MUSC</name>
<keyword evidence="4" id="KW-0493">Microtubule</keyword>
<dbReference type="GO" id="GO:0005874">
    <property type="term" value="C:microtubule"/>
    <property type="evidence" value="ECO:0007669"/>
    <property type="project" value="UniProtKB-KW"/>
</dbReference>
<evidence type="ECO:0000256" key="7">
    <source>
        <dbReference type="ARBA" id="ARBA00023054"/>
    </source>
</evidence>
<dbReference type="SMART" id="SM00028">
    <property type="entry name" value="TPR"/>
    <property type="match status" value="4"/>
</dbReference>
<dbReference type="GO" id="GO:0019894">
    <property type="term" value="F:kinesin binding"/>
    <property type="evidence" value="ECO:0007669"/>
    <property type="project" value="TreeGrafter"/>
</dbReference>
<accession>A0A9C5ZJF1</accession>
<keyword evidence="9" id="KW-0206">Cytoskeleton</keyword>
<evidence type="ECO:0000256" key="2">
    <source>
        <dbReference type="ARBA" id="ARBA00009622"/>
    </source>
</evidence>
<keyword evidence="7" id="KW-0175">Coiled coil</keyword>
<dbReference type="GeneID" id="119644449"/>
<dbReference type="Pfam" id="PF13424">
    <property type="entry name" value="TPR_12"/>
    <property type="match status" value="2"/>
</dbReference>
<dbReference type="KEGG" id="gfs:119644450"/>
<dbReference type="InterPro" id="IPR002151">
    <property type="entry name" value="Kinesin_light"/>
</dbReference>
<reference evidence="12 13" key="1">
    <citation type="submission" date="2025-04" db="UniProtKB">
        <authorList>
            <consortium name="RefSeq"/>
        </authorList>
    </citation>
    <scope>IDENTIFICATION</scope>
    <source>
        <tissue evidence="12 13">Whole body pupa</tissue>
    </source>
</reference>
<evidence type="ECO:0000256" key="1">
    <source>
        <dbReference type="ARBA" id="ARBA00004245"/>
    </source>
</evidence>
<evidence type="ECO:0000256" key="9">
    <source>
        <dbReference type="ARBA" id="ARBA00023212"/>
    </source>
</evidence>
<evidence type="ECO:0000256" key="4">
    <source>
        <dbReference type="ARBA" id="ARBA00022701"/>
    </source>
</evidence>
<dbReference type="KEGG" id="gfs:119644449"/>
<dbReference type="Proteomes" id="UP000092443">
    <property type="component" value="Unplaced"/>
</dbReference>
<feature type="compositionally biased region" description="Polar residues" evidence="10">
    <location>
        <begin position="1"/>
        <end position="20"/>
    </location>
</feature>
<keyword evidence="8" id="KW-0505">Motor protein</keyword>
<comment type="subcellular location">
    <subcellularLocation>
        <location evidence="1">Cytoplasm</location>
        <location evidence="1">Cytoskeleton</location>
    </subcellularLocation>
</comment>
<evidence type="ECO:0000313" key="13">
    <source>
        <dbReference type="RefSeq" id="XP_037899937.1"/>
    </source>
</evidence>